<accession>A0A6N7PK18</accession>
<dbReference type="AlphaFoldDB" id="A0A6N7PK18"/>
<proteinExistence type="predicted"/>
<sequence length="218" mass="24101">MRHEGRVTREARHRVAGRFEDALHVADPSEDLRARPRLAESQGEVAFQLTRRMDVGHVPLVEPPVFVALESVLQVVERKDASREPVGVQAFVFGLGEELFELGLVPELDGDVRGVGLGLNFRDPSVPALALRRLLAGAGLFLGPVVPEFSRDRDEISREARVHGEGRAERLVNLLDLVRSEGLPKPLRLKPDLVPRRQDRIRLDPAIPPGSFGEADST</sequence>
<reference evidence="1 2" key="1">
    <citation type="submission" date="2019-10" db="EMBL/GenBank/DDBJ databases">
        <title>A soil myxobacterium in the family Polyangiaceae.</title>
        <authorList>
            <person name="Li Y."/>
            <person name="Wang J."/>
        </authorList>
    </citation>
    <scope>NUCLEOTIDE SEQUENCE [LARGE SCALE GENOMIC DNA]</scope>
    <source>
        <strain evidence="1 2">DSM 14734</strain>
    </source>
</reference>
<comment type="caution">
    <text evidence="1">The sequence shown here is derived from an EMBL/GenBank/DDBJ whole genome shotgun (WGS) entry which is preliminary data.</text>
</comment>
<organism evidence="1 2">
    <name type="scientific">Polyangium spumosum</name>
    <dbReference type="NCBI Taxonomy" id="889282"/>
    <lineage>
        <taxon>Bacteria</taxon>
        <taxon>Pseudomonadati</taxon>
        <taxon>Myxococcota</taxon>
        <taxon>Polyangia</taxon>
        <taxon>Polyangiales</taxon>
        <taxon>Polyangiaceae</taxon>
        <taxon>Polyangium</taxon>
    </lineage>
</organism>
<protein>
    <submittedName>
        <fullName evidence="1">Uncharacterized protein</fullName>
    </submittedName>
</protein>
<dbReference type="RefSeq" id="WP_153817452.1">
    <property type="nucleotide sequence ID" value="NZ_WJIE01000001.1"/>
</dbReference>
<evidence type="ECO:0000313" key="2">
    <source>
        <dbReference type="Proteomes" id="UP000440224"/>
    </source>
</evidence>
<name>A0A6N7PK18_9BACT</name>
<dbReference type="EMBL" id="WJIE01000001">
    <property type="protein sequence ID" value="MRG90550.1"/>
    <property type="molecule type" value="Genomic_DNA"/>
</dbReference>
<dbReference type="Proteomes" id="UP000440224">
    <property type="component" value="Unassembled WGS sequence"/>
</dbReference>
<evidence type="ECO:0000313" key="1">
    <source>
        <dbReference type="EMBL" id="MRG90550.1"/>
    </source>
</evidence>
<keyword evidence="2" id="KW-1185">Reference proteome</keyword>
<gene>
    <name evidence="1" type="ORF">GF068_01215</name>
</gene>